<dbReference type="GO" id="GO:0035595">
    <property type="term" value="F:N-acetylglucosaminylinositol deacetylase activity"/>
    <property type="evidence" value="ECO:0007669"/>
    <property type="project" value="UniProtKB-EC"/>
</dbReference>
<feature type="binding site" evidence="4">
    <location>
        <position position="12"/>
    </location>
    <ligand>
        <name>Zn(2+)</name>
        <dbReference type="ChEBI" id="CHEBI:29105"/>
    </ligand>
</feature>
<dbReference type="EMBL" id="BAAAHC010000015">
    <property type="protein sequence ID" value="GAA0533105.1"/>
    <property type="molecule type" value="Genomic_DNA"/>
</dbReference>
<dbReference type="PANTHER" id="PTHR12993">
    <property type="entry name" value="N-ACETYLGLUCOSAMINYL-PHOSPHATIDYLINOSITOL DE-N-ACETYLASE-RELATED"/>
    <property type="match status" value="1"/>
</dbReference>
<dbReference type="Proteomes" id="UP001500220">
    <property type="component" value="Unassembled WGS sequence"/>
</dbReference>
<dbReference type="NCBIfam" id="TIGR03445">
    <property type="entry name" value="mycothiol_MshB"/>
    <property type="match status" value="1"/>
</dbReference>
<evidence type="ECO:0000313" key="6">
    <source>
        <dbReference type="EMBL" id="GGI80969.1"/>
    </source>
</evidence>
<comment type="similarity">
    <text evidence="4">Belongs to the MshB deacetylase family.</text>
</comment>
<reference evidence="6" key="3">
    <citation type="submission" date="2020-09" db="EMBL/GenBank/DDBJ databases">
        <authorList>
            <person name="Sun Q."/>
            <person name="Zhou Y."/>
        </authorList>
    </citation>
    <scope>NUCLEOTIDE SEQUENCE</scope>
    <source>
        <strain evidence="6">CGMCC 4.7206</strain>
    </source>
</reference>
<dbReference type="EMBL" id="BMMT01000004">
    <property type="protein sequence ID" value="GGI80969.1"/>
    <property type="molecule type" value="Genomic_DNA"/>
</dbReference>
<dbReference type="InterPro" id="IPR003737">
    <property type="entry name" value="GlcNAc_PI_deacetylase-related"/>
</dbReference>
<gene>
    <name evidence="4 6" type="primary">mshB</name>
    <name evidence="5" type="synonym">mshB_2</name>
    <name evidence="5" type="ORF">GCM10009545_39570</name>
    <name evidence="6" type="ORF">GCM10011581_17950</name>
</gene>
<dbReference type="InterPro" id="IPR017810">
    <property type="entry name" value="Mycothiol_biosynthesis_MshB"/>
</dbReference>
<organism evidence="6 7">
    <name type="scientific">Saccharopolyspora thermophila</name>
    <dbReference type="NCBI Taxonomy" id="89367"/>
    <lineage>
        <taxon>Bacteria</taxon>
        <taxon>Bacillati</taxon>
        <taxon>Actinomycetota</taxon>
        <taxon>Actinomycetes</taxon>
        <taxon>Pseudonocardiales</taxon>
        <taxon>Pseudonocardiaceae</taxon>
        <taxon>Saccharopolyspora</taxon>
    </lineage>
</organism>
<reference evidence="6 7" key="1">
    <citation type="journal article" date="2014" name="Int. J. Syst. Evol. Microbiol.">
        <title>Complete genome sequence of Corynebacterium casei LMG S-19264T (=DSM 44701T), isolated from a smear-ripened cheese.</title>
        <authorList>
            <consortium name="US DOE Joint Genome Institute (JGI-PGF)"/>
            <person name="Walter F."/>
            <person name="Albersmeier A."/>
            <person name="Kalinowski J."/>
            <person name="Ruckert C."/>
        </authorList>
    </citation>
    <scope>NUCLEOTIDE SEQUENCE [LARGE SCALE GENOMIC DNA]</scope>
    <source>
        <strain evidence="6 7">CGMCC 4.7206</strain>
    </source>
</reference>
<keyword evidence="1 4" id="KW-0479">Metal-binding</keyword>
<evidence type="ECO:0000313" key="7">
    <source>
        <dbReference type="Proteomes" id="UP000597989"/>
    </source>
</evidence>
<evidence type="ECO:0000313" key="5">
    <source>
        <dbReference type="EMBL" id="GAA0533105.1"/>
    </source>
</evidence>
<evidence type="ECO:0000256" key="4">
    <source>
        <dbReference type="HAMAP-Rule" id="MF_01696"/>
    </source>
</evidence>
<keyword evidence="2 4" id="KW-0378">Hydrolase</keyword>
<comment type="catalytic activity">
    <reaction evidence="4">
        <text>1D-myo-inositol 2-acetamido-2-deoxy-alpha-D-glucopyranoside + H2O = 1D-myo-inositol 2-amino-2-deoxy-alpha-D-glucopyranoside + acetate</text>
        <dbReference type="Rhea" id="RHEA:26180"/>
        <dbReference type="ChEBI" id="CHEBI:15377"/>
        <dbReference type="ChEBI" id="CHEBI:30089"/>
        <dbReference type="ChEBI" id="CHEBI:52442"/>
        <dbReference type="ChEBI" id="CHEBI:58886"/>
        <dbReference type="EC" id="3.5.1.103"/>
    </reaction>
</comment>
<keyword evidence="8" id="KW-1185">Reference proteome</keyword>
<feature type="binding site" evidence="4">
    <location>
        <position position="146"/>
    </location>
    <ligand>
        <name>Zn(2+)</name>
        <dbReference type="ChEBI" id="CHEBI:29105"/>
    </ligand>
</feature>
<proteinExistence type="inferred from homology"/>
<reference evidence="5" key="4">
    <citation type="submission" date="2023-12" db="EMBL/GenBank/DDBJ databases">
        <authorList>
            <person name="Sun Q."/>
            <person name="Inoue M."/>
        </authorList>
    </citation>
    <scope>NUCLEOTIDE SEQUENCE</scope>
    <source>
        <strain evidence="5">JCM 10664</strain>
    </source>
</reference>
<accession>A0A917N9Y0</accession>
<reference evidence="5 8" key="2">
    <citation type="journal article" date="2019" name="Int. J. Syst. Evol. Microbiol.">
        <title>The Global Catalogue of Microorganisms (GCM) 10K type strain sequencing project: providing services to taxonomists for standard genome sequencing and annotation.</title>
        <authorList>
            <consortium name="The Broad Institute Genomics Platform"/>
            <consortium name="The Broad Institute Genome Sequencing Center for Infectious Disease"/>
            <person name="Wu L."/>
            <person name="Ma J."/>
        </authorList>
    </citation>
    <scope>NUCLEOTIDE SEQUENCE [LARGE SCALE GENOMIC DNA]</scope>
    <source>
        <strain evidence="5 8">JCM 10664</strain>
    </source>
</reference>
<dbReference type="Gene3D" id="3.40.50.10320">
    <property type="entry name" value="LmbE-like"/>
    <property type="match status" value="1"/>
</dbReference>
<keyword evidence="3 4" id="KW-0862">Zinc</keyword>
<dbReference type="GO" id="GO:0010125">
    <property type="term" value="P:mycothiol biosynthetic process"/>
    <property type="evidence" value="ECO:0007669"/>
    <property type="project" value="UniProtKB-UniRule"/>
</dbReference>
<comment type="cofactor">
    <cofactor evidence="4">
        <name>Zn(2+)</name>
        <dbReference type="ChEBI" id="CHEBI:29105"/>
    </cofactor>
    <text evidence="4">Binds 1 zinc ion per subunit.</text>
</comment>
<dbReference type="InterPro" id="IPR024078">
    <property type="entry name" value="LmbE-like_dom_sf"/>
</dbReference>
<sequence length="281" mass="30401">MSDRRLLLVHAHPDDESTATGATMARYCAEGAAVSLVTCTSGELGEVVADDLAHLRGNPDALGEHRRQEIREALAELGDVRHHWLGGPGRWRDSGMAGEASNGADGAFAAADPVEVTRAMVAVLRAERPQVVVTYDEFGGYGHPDHIAAHRAVMTSLDPAADPDYAPELGEPWQVAKVYWTALPRSILKQVEEAGVEGFEPYTVPDQELTAVLDGRAFHAAKLRALRRHRSQVNLDDGGFFASITARPEFAIEHYLLVRGDRGPGSGPYDWESDLFAGLDG</sequence>
<evidence type="ECO:0000256" key="3">
    <source>
        <dbReference type="ARBA" id="ARBA00022833"/>
    </source>
</evidence>
<evidence type="ECO:0000313" key="8">
    <source>
        <dbReference type="Proteomes" id="UP001500220"/>
    </source>
</evidence>
<evidence type="ECO:0000256" key="2">
    <source>
        <dbReference type="ARBA" id="ARBA00022801"/>
    </source>
</evidence>
<dbReference type="EC" id="3.5.1.103" evidence="4"/>
<dbReference type="Proteomes" id="UP000597989">
    <property type="component" value="Unassembled WGS sequence"/>
</dbReference>
<dbReference type="SUPFAM" id="SSF102588">
    <property type="entry name" value="LmbE-like"/>
    <property type="match status" value="1"/>
</dbReference>
<comment type="function">
    <text evidence="4">Catalyzes the deacetylation of 1D-myo-inositol 2-acetamido-2-deoxy-alpha-D-glucopyranoside (GlcNAc-Ins) in the mycothiol biosynthesis pathway.</text>
</comment>
<dbReference type="GO" id="GO:0008270">
    <property type="term" value="F:zinc ion binding"/>
    <property type="evidence" value="ECO:0007669"/>
    <property type="project" value="UniProtKB-UniRule"/>
</dbReference>
<feature type="binding site" evidence="4">
    <location>
        <position position="15"/>
    </location>
    <ligand>
        <name>Zn(2+)</name>
        <dbReference type="ChEBI" id="CHEBI:29105"/>
    </ligand>
</feature>
<dbReference type="HAMAP" id="MF_01696">
    <property type="entry name" value="MshB"/>
    <property type="match status" value="1"/>
</dbReference>
<protein>
    <recommendedName>
        <fullName evidence="4">1D-myo-inositol 2-acetamido-2-deoxy-alpha-D-glucopyranoside deacetylase</fullName>
        <shortName evidence="4">GlcNAc-Ins deacetylase</shortName>
        <ecNumber evidence="4">3.5.1.103</ecNumber>
    </recommendedName>
    <alternativeName>
        <fullName evidence="4">N-acetyl-1-D-myo-inositol-2-amino-2-deoxy-alpha-D-glucopyranoside deacetylase</fullName>
    </alternativeName>
</protein>
<dbReference type="AlphaFoldDB" id="A0A917N9Y0"/>
<evidence type="ECO:0000256" key="1">
    <source>
        <dbReference type="ARBA" id="ARBA00022723"/>
    </source>
</evidence>
<dbReference type="PANTHER" id="PTHR12993:SF26">
    <property type="entry name" value="1D-MYO-INOSITOL 2-ACETAMIDO-2-DEOXY-ALPHA-D-GLUCOPYRANOSIDE DEACETYLASE"/>
    <property type="match status" value="1"/>
</dbReference>
<comment type="caution">
    <text evidence="6">The sequence shown here is derived from an EMBL/GenBank/DDBJ whole genome shotgun (WGS) entry which is preliminary data.</text>
</comment>
<dbReference type="Pfam" id="PF02585">
    <property type="entry name" value="PIG-L"/>
    <property type="match status" value="1"/>
</dbReference>
<name>A0A917N9Y0_9PSEU</name>